<dbReference type="EMBL" id="ADVR01000061">
    <property type="protein sequence ID" value="EFO80356.1"/>
    <property type="molecule type" value="Genomic_DNA"/>
</dbReference>
<accession>E1IER4</accession>
<protein>
    <recommendedName>
        <fullName evidence="5">Baseplate protein J-like domain-containing protein</fullName>
    </recommendedName>
</protein>
<evidence type="ECO:0000313" key="3">
    <source>
        <dbReference type="EMBL" id="EFO80356.1"/>
    </source>
</evidence>
<keyword evidence="4" id="KW-1185">Reference proteome</keyword>
<comment type="caution">
    <text evidence="3">The sequence shown here is derived from an EMBL/GenBank/DDBJ whole genome shotgun (WGS) entry which is preliminary data.</text>
</comment>
<evidence type="ECO:0000256" key="2">
    <source>
        <dbReference type="SAM" id="Phobius"/>
    </source>
</evidence>
<feature type="compositionally biased region" description="Pro residues" evidence="1">
    <location>
        <begin position="104"/>
        <end position="113"/>
    </location>
</feature>
<reference evidence="3 4" key="1">
    <citation type="journal article" date="2011" name="J. Bacteriol.">
        <title>Draft genome sequence of the anoxygenic filamentous phototrophic bacterium Oscillochloris trichoides subsp. DG-6.</title>
        <authorList>
            <person name="Kuznetsov B.B."/>
            <person name="Ivanovsky R.N."/>
            <person name="Keppen O.I."/>
            <person name="Sukhacheva M.V."/>
            <person name="Bumazhkin B.K."/>
            <person name="Patutina E.O."/>
            <person name="Beletsky A.V."/>
            <person name="Mardanov A.V."/>
            <person name="Baslerov R.V."/>
            <person name="Panteleeva A.N."/>
            <person name="Kolganova T.V."/>
            <person name="Ravin N.V."/>
            <person name="Skryabin K.G."/>
        </authorList>
    </citation>
    <scope>NUCLEOTIDE SEQUENCE [LARGE SCALE GENOMIC DNA]</scope>
    <source>
        <strain evidence="3 4">DG-6</strain>
    </source>
</reference>
<name>E1IER4_9CHLR</name>
<proteinExistence type="predicted"/>
<evidence type="ECO:0000313" key="4">
    <source>
        <dbReference type="Proteomes" id="UP000054010"/>
    </source>
</evidence>
<dbReference type="OrthoDB" id="139808at2"/>
<keyword evidence="2" id="KW-1133">Transmembrane helix</keyword>
<keyword evidence="2" id="KW-0812">Transmembrane</keyword>
<keyword evidence="2" id="KW-0472">Membrane</keyword>
<feature type="compositionally biased region" description="Basic and acidic residues" evidence="1">
    <location>
        <begin position="203"/>
        <end position="217"/>
    </location>
</feature>
<dbReference type="Proteomes" id="UP000054010">
    <property type="component" value="Unassembled WGS sequence"/>
</dbReference>
<dbReference type="AlphaFoldDB" id="E1IER4"/>
<organism evidence="3 4">
    <name type="scientific">Oscillochloris trichoides DG-6</name>
    <dbReference type="NCBI Taxonomy" id="765420"/>
    <lineage>
        <taxon>Bacteria</taxon>
        <taxon>Bacillati</taxon>
        <taxon>Chloroflexota</taxon>
        <taxon>Chloroflexia</taxon>
        <taxon>Chloroflexales</taxon>
        <taxon>Chloroflexineae</taxon>
        <taxon>Oscillochloridaceae</taxon>
        <taxon>Oscillochloris</taxon>
    </lineage>
</organism>
<feature type="region of interest" description="Disordered" evidence="1">
    <location>
        <begin position="184"/>
        <end position="246"/>
    </location>
</feature>
<feature type="transmembrane region" description="Helical" evidence="2">
    <location>
        <begin position="262"/>
        <end position="284"/>
    </location>
</feature>
<dbReference type="STRING" id="765420.OSCT_1815"/>
<evidence type="ECO:0008006" key="5">
    <source>
        <dbReference type="Google" id="ProtNLM"/>
    </source>
</evidence>
<dbReference type="eggNOG" id="ENOG50349MQ">
    <property type="taxonomic scope" value="Bacteria"/>
</dbReference>
<evidence type="ECO:0000256" key="1">
    <source>
        <dbReference type="SAM" id="MobiDB-lite"/>
    </source>
</evidence>
<dbReference type="HOGENOM" id="CLU_402635_0_0_0"/>
<gene>
    <name evidence="3" type="ORF">OSCT_1815</name>
</gene>
<sequence>MVADETALILALPNDTADTLQRKIGQSGARRVQLLVPEGVPGLQLPDQLERLHTLIQRAGVELVLITSDQQTLQAARFARIETLEVDDARVVAPTPGPARAVPPASPAPPARPSTPDLSASDAAFLDALDDLDALPPSSRTGLSPADEDLFAALEDLSPPARGRATSDDDDFADALDSIDMDEADLRSAAPRGPVAPPPPKRIRPEDIELSASEKARANQTGRRTPPPPPPRPSRPEPKPAPRQRPNYDEEAVLLPPRRQNLLIPILIALILLIAFGLSAFFFLGKSVTVQVAPPIRSDQIEPITAMMMPLAAPGMGGGTAVEVQTISSDVAVSVAGQVTESVMAASGSAQGTITIYNSSPQTISLPAGSEFIAVKPDGQEVPFINNVDVTIPPSVTVDQGAQIITTRGTATIDLIARSAGSASNVEPNSLRRIVLPGGQTFNINSGALIVQHGPLTGGSEAPVWIVKEQDVQAVLGQALAQLEVAAQQQLQGLALAGGMELEPTTISPRRVDLEQLQGFTYTPSPGIGETVDPQNPTFTVIVQARYSALVSAPGVQIENQLSSALTEMLRQSGALKPGDCKAAAITNWTWDGERLTVDGQITPNTQDPACGPGLSSAVLDQVRAAIRGKSRADAEAALIQMQQQGLIGTYVLPNVAELPGWDFQLRIESR</sequence>
<feature type="region of interest" description="Disordered" evidence="1">
    <location>
        <begin position="94"/>
        <end position="119"/>
    </location>
</feature>